<keyword evidence="2" id="KW-0812">Transmembrane</keyword>
<reference evidence="3 4" key="1">
    <citation type="journal article" date="2019" name="Int. J. Syst. Evol. Microbiol.">
        <title>The Global Catalogue of Microorganisms (GCM) 10K type strain sequencing project: providing services to taxonomists for standard genome sequencing and annotation.</title>
        <authorList>
            <consortium name="The Broad Institute Genomics Platform"/>
            <consortium name="The Broad Institute Genome Sequencing Center for Infectious Disease"/>
            <person name="Wu L."/>
            <person name="Ma J."/>
        </authorList>
    </citation>
    <scope>NUCLEOTIDE SEQUENCE [LARGE SCALE GENOMIC DNA]</scope>
    <source>
        <strain evidence="3 4">JCM 6833</strain>
    </source>
</reference>
<evidence type="ECO:0000256" key="1">
    <source>
        <dbReference type="SAM" id="MobiDB-lite"/>
    </source>
</evidence>
<dbReference type="Proteomes" id="UP001501509">
    <property type="component" value="Unassembled WGS sequence"/>
</dbReference>
<feature type="compositionally biased region" description="Low complexity" evidence="1">
    <location>
        <begin position="53"/>
        <end position="67"/>
    </location>
</feature>
<feature type="compositionally biased region" description="Low complexity" evidence="1">
    <location>
        <begin position="82"/>
        <end position="96"/>
    </location>
</feature>
<feature type="region of interest" description="Disordered" evidence="1">
    <location>
        <begin position="222"/>
        <end position="253"/>
    </location>
</feature>
<evidence type="ECO:0000313" key="4">
    <source>
        <dbReference type="Proteomes" id="UP001501509"/>
    </source>
</evidence>
<evidence type="ECO:0008006" key="5">
    <source>
        <dbReference type="Google" id="ProtNLM"/>
    </source>
</evidence>
<keyword evidence="2" id="KW-0472">Membrane</keyword>
<dbReference type="EMBL" id="BAAATD010000001">
    <property type="protein sequence ID" value="GAA2579505.1"/>
    <property type="molecule type" value="Genomic_DNA"/>
</dbReference>
<evidence type="ECO:0000313" key="3">
    <source>
        <dbReference type="EMBL" id="GAA2579505.1"/>
    </source>
</evidence>
<feature type="transmembrane region" description="Helical" evidence="2">
    <location>
        <begin position="103"/>
        <end position="125"/>
    </location>
</feature>
<evidence type="ECO:0000256" key="2">
    <source>
        <dbReference type="SAM" id="Phobius"/>
    </source>
</evidence>
<protein>
    <recommendedName>
        <fullName evidence="5">Cell division protein FtsL</fullName>
    </recommendedName>
</protein>
<organism evidence="3 4">
    <name type="scientific">Actinomadura fulvescens</name>
    <dbReference type="NCBI Taxonomy" id="46160"/>
    <lineage>
        <taxon>Bacteria</taxon>
        <taxon>Bacillati</taxon>
        <taxon>Actinomycetota</taxon>
        <taxon>Actinomycetes</taxon>
        <taxon>Streptosporangiales</taxon>
        <taxon>Thermomonosporaceae</taxon>
        <taxon>Actinomadura</taxon>
    </lineage>
</organism>
<feature type="compositionally biased region" description="Low complexity" evidence="1">
    <location>
        <begin position="14"/>
        <end position="45"/>
    </location>
</feature>
<feature type="region of interest" description="Disordered" evidence="1">
    <location>
        <begin position="1"/>
        <end position="96"/>
    </location>
</feature>
<keyword evidence="4" id="KW-1185">Reference proteome</keyword>
<name>A0ABN3PCV0_9ACTN</name>
<proteinExistence type="predicted"/>
<accession>A0ABN3PCV0</accession>
<sequence length="253" mass="25474">MTTTSTRGPGGGTTRSRTGGRTSGAADARTGAKTRARAAAEAAAKTTDEPETATRTATKPPAKTGTRIGTDPATKPASKTSPKPATKARPATARAAAPPRTPFVLLIVGLMGGALVSLLLLNTVLAEDSFRLTELQRSNKLLGQQRQALEREIAREESPERLRQKAEALGLELPERSSYIDPLTGQVTEVGGAVRPLPNAAAAAAAAAGAVGLPAVVVPAQGVPTAPGGRSTAPATTAPGATSRAPRTGAGTP</sequence>
<gene>
    <name evidence="3" type="ORF">GCM10010411_10060</name>
</gene>
<keyword evidence="2" id="KW-1133">Transmembrane helix</keyword>
<dbReference type="RefSeq" id="WP_344538067.1">
    <property type="nucleotide sequence ID" value="NZ_BAAATD010000001.1"/>
</dbReference>
<comment type="caution">
    <text evidence="3">The sequence shown here is derived from an EMBL/GenBank/DDBJ whole genome shotgun (WGS) entry which is preliminary data.</text>
</comment>